<keyword evidence="3" id="KW-0044">Antibiotic</keyword>
<dbReference type="KEGG" id="clw:CLAC_00410"/>
<keyword evidence="2" id="KW-0929">Antimicrobial</keyword>
<evidence type="ECO:0000256" key="4">
    <source>
        <dbReference type="ARBA" id="ARBA00023125"/>
    </source>
</evidence>
<dbReference type="InterPro" id="IPR002186">
    <property type="entry name" value="Neocarzinostatin_fam"/>
</dbReference>
<dbReference type="Pfam" id="PF00960">
    <property type="entry name" value="Neocarzinostat"/>
    <property type="match status" value="1"/>
</dbReference>
<evidence type="ECO:0000256" key="6">
    <source>
        <dbReference type="SAM" id="MobiDB-lite"/>
    </source>
</evidence>
<sequence>MVSMTTSHSSGSSRLMRRAGIVAVPAIAALPLLAACGSDNAQEAQQSAAEMTSSASSKVAEAAGAEDKDAKDKDAEDGKVTIDADPVSDLKDGDTITVTVSGLDPESGYYAGICAAEKTPGNPVPDCTGDRTEGARSQQWITNKPGGVTPIETDGTAKFDLAAGATGEKVNCSEQECVLKLFGDHTEGFEDVAEVPVTFAK</sequence>
<dbReference type="InterPro" id="IPR027273">
    <property type="entry name" value="Neocarzinostatin-like"/>
</dbReference>
<keyword evidence="4" id="KW-0238">DNA-binding</keyword>
<evidence type="ECO:0000256" key="5">
    <source>
        <dbReference type="ARBA" id="ARBA00023157"/>
    </source>
</evidence>
<evidence type="ECO:0000313" key="8">
    <source>
        <dbReference type="EMBL" id="ALA66448.1"/>
    </source>
</evidence>
<protein>
    <submittedName>
        <fullName evidence="8">Thiamine biosynthesis protein</fullName>
    </submittedName>
</protein>
<evidence type="ECO:0000313" key="9">
    <source>
        <dbReference type="Proteomes" id="UP000058446"/>
    </source>
</evidence>
<feature type="compositionally biased region" description="Polar residues" evidence="6">
    <location>
        <begin position="45"/>
        <end position="57"/>
    </location>
</feature>
<name>A0A0K2GXP8_9CORY</name>
<reference evidence="8 9" key="1">
    <citation type="submission" date="2013-10" db="EMBL/GenBank/DDBJ databases">
        <title>Complete genome sequence of Corynebacterium lactis DSM 45799(T), isolated from raw cow milk.</title>
        <authorList>
            <person name="Ruckert C."/>
            <person name="Albersmeier A."/>
            <person name="Lipski A."/>
            <person name="Kalinowski J."/>
        </authorList>
    </citation>
    <scope>NUCLEOTIDE SEQUENCE [LARGE SCALE GENOMIC DNA]</scope>
    <source>
        <strain evidence="8 9">RW2-5</strain>
    </source>
</reference>
<keyword evidence="7" id="KW-0732">Signal</keyword>
<comment type="similarity">
    <text evidence="1">Belongs to the neocarzinostatin family.</text>
</comment>
<keyword evidence="5" id="KW-1015">Disulfide bond</keyword>
<dbReference type="Gene3D" id="2.60.40.230">
    <property type="entry name" value="Neocarzinostatin-like"/>
    <property type="match status" value="1"/>
</dbReference>
<feature type="compositionally biased region" description="Basic and acidic residues" evidence="6">
    <location>
        <begin position="65"/>
        <end position="86"/>
    </location>
</feature>
<evidence type="ECO:0000256" key="7">
    <source>
        <dbReference type="SAM" id="SignalP"/>
    </source>
</evidence>
<organism evidence="8 9">
    <name type="scientific">Corynebacterium lactis RW2-5</name>
    <dbReference type="NCBI Taxonomy" id="1408189"/>
    <lineage>
        <taxon>Bacteria</taxon>
        <taxon>Bacillati</taxon>
        <taxon>Actinomycetota</taxon>
        <taxon>Actinomycetes</taxon>
        <taxon>Mycobacteriales</taxon>
        <taxon>Corynebacteriaceae</taxon>
        <taxon>Corynebacterium</taxon>
    </lineage>
</organism>
<dbReference type="GO" id="GO:0042742">
    <property type="term" value="P:defense response to bacterium"/>
    <property type="evidence" value="ECO:0007669"/>
    <property type="project" value="UniProtKB-KW"/>
</dbReference>
<gene>
    <name evidence="8" type="ORF">CLAC_00410</name>
</gene>
<feature type="region of interest" description="Disordered" evidence="6">
    <location>
        <begin position="45"/>
        <end position="86"/>
    </location>
</feature>
<dbReference type="PATRIC" id="fig|1408189.4.peg.85"/>
<dbReference type="Proteomes" id="UP000058446">
    <property type="component" value="Chromosome"/>
</dbReference>
<dbReference type="EMBL" id="CP006841">
    <property type="protein sequence ID" value="ALA66448.1"/>
    <property type="molecule type" value="Genomic_DNA"/>
</dbReference>
<dbReference type="AlphaFoldDB" id="A0A0K2GXP8"/>
<dbReference type="GO" id="GO:0003677">
    <property type="term" value="F:DNA binding"/>
    <property type="evidence" value="ECO:0007669"/>
    <property type="project" value="UniProtKB-KW"/>
</dbReference>
<accession>A0A0K2GXP8</accession>
<evidence type="ECO:0000256" key="2">
    <source>
        <dbReference type="ARBA" id="ARBA00022529"/>
    </source>
</evidence>
<feature type="chain" id="PRO_5039251469" evidence="7">
    <location>
        <begin position="35"/>
        <end position="201"/>
    </location>
</feature>
<dbReference type="STRING" id="1408189.CLAC_00410"/>
<dbReference type="SUPFAM" id="SSF49319">
    <property type="entry name" value="Actinoxanthin-like"/>
    <property type="match status" value="1"/>
</dbReference>
<keyword evidence="9" id="KW-1185">Reference proteome</keyword>
<evidence type="ECO:0000256" key="3">
    <source>
        <dbReference type="ARBA" id="ARBA00023022"/>
    </source>
</evidence>
<proteinExistence type="inferred from homology"/>
<feature type="signal peptide" evidence="7">
    <location>
        <begin position="1"/>
        <end position="34"/>
    </location>
</feature>
<evidence type="ECO:0000256" key="1">
    <source>
        <dbReference type="ARBA" id="ARBA00010648"/>
    </source>
</evidence>